<geneLocation type="plasmid" evidence="1 2">
    <name>unnamed1</name>
</geneLocation>
<dbReference type="Proteomes" id="UP000831768">
    <property type="component" value="Plasmid unnamed1"/>
</dbReference>
<evidence type="ECO:0000313" key="1">
    <source>
        <dbReference type="EMBL" id="UPM44327.1"/>
    </source>
</evidence>
<dbReference type="AlphaFoldDB" id="A0A8U0A8V4"/>
<dbReference type="RefSeq" id="WP_247994981.1">
    <property type="nucleotide sequence ID" value="NZ_CP096020.1"/>
</dbReference>
<gene>
    <name evidence="1" type="ORF">MW046_15065</name>
</gene>
<organism evidence="1 2">
    <name type="scientific">Halocatena salina</name>
    <dbReference type="NCBI Taxonomy" id="2934340"/>
    <lineage>
        <taxon>Archaea</taxon>
        <taxon>Methanobacteriati</taxon>
        <taxon>Methanobacteriota</taxon>
        <taxon>Stenosarchaea group</taxon>
        <taxon>Halobacteria</taxon>
        <taxon>Halobacteriales</taxon>
        <taxon>Natronomonadaceae</taxon>
        <taxon>Halocatena</taxon>
    </lineage>
</organism>
<proteinExistence type="predicted"/>
<dbReference type="EMBL" id="CP096020">
    <property type="protein sequence ID" value="UPM44327.1"/>
    <property type="molecule type" value="Genomic_DNA"/>
</dbReference>
<dbReference type="KEGG" id="haad:MW046_15065"/>
<keyword evidence="1" id="KW-0614">Plasmid</keyword>
<protein>
    <submittedName>
        <fullName evidence="1">Uncharacterized protein</fullName>
    </submittedName>
</protein>
<accession>A0A8U0A8V4</accession>
<dbReference type="GeneID" id="71929394"/>
<evidence type="ECO:0000313" key="2">
    <source>
        <dbReference type="Proteomes" id="UP000831768"/>
    </source>
</evidence>
<keyword evidence="2" id="KW-1185">Reference proteome</keyword>
<reference evidence="1" key="1">
    <citation type="submission" date="2022-04" db="EMBL/GenBank/DDBJ databases">
        <title>Halocatena sp. nov., isolated from a salt lake.</title>
        <authorList>
            <person name="Cui H.-L."/>
        </authorList>
    </citation>
    <scope>NUCLEOTIDE SEQUENCE</scope>
    <source>
        <strain evidence="1">AD-1</strain>
        <plasmid evidence="1">unnamed1</plasmid>
    </source>
</reference>
<sequence>MTREDPDIVLSDDTTTVAIHEHTTPNGTRLAIRPESGPGCRLDALELECVTWQEEGFLQKEGTVDPTHSTGKASAEPHATLRIGNEYALVELRAVEIDTEDRLLIESVKMGYTIVLGPSELATLARQEPSFFSTLLETPLGPEPDDLVEFH</sequence>
<name>A0A8U0A8V4_9EURY</name>